<protein>
    <recommendedName>
        <fullName evidence="4">MULE transposase domain-containing protein</fullName>
    </recommendedName>
</protein>
<name>G7YDY4_CLOSI</name>
<proteinExistence type="predicted"/>
<sequence length="506" mass="58236">MTNNFVVFVRINSQKSSSSELLYEKVFYRCSKRLCRQSQGRCIRRSYYKLNTFLVTDGMGIGRPVIYAFVESEHFAPLRRLFVCASCLFNEMMGGEHPAKAFDMDKLTSQVGAAKAPFGCDIILCYFHALQAIQKHVRFIALLYLLQTISNRSRHIFHRMARFDNAAEFRYDVQILRRTDPGFVSYLTAHWLYITRKCAIYAQPGLVHFGNVTNNRLENAKGLLKRRLHHADSLEHAIQKVSQHSEWLMREYEMHTTYYCDRRKIRERDRYVLPVVSQMTTYAANQVLRHIGTCTSNLIYHQTVQFKVRNPLLVTVSLWYKPRNVLRWLTSRLEPARAPFTNQCGYPAYAYSRYSEATRSPAAMSLVASVANQLTLLTAGVREIDYYTTAIVAVKSLAHCVEKIFRCAHQVSAHRSIELFPLVAQKSHKRSLPSIKRSAKIECYDMDLDRSMEAQPSVATSPSLINDNGNQETQDFFSRKEGNTNLFRTTMSGSRKHGVAQTNQVP</sequence>
<keyword evidence="3" id="KW-1185">Reference proteome</keyword>
<feature type="compositionally biased region" description="Polar residues" evidence="1">
    <location>
        <begin position="483"/>
        <end position="493"/>
    </location>
</feature>
<reference key="2">
    <citation type="submission" date="2011-10" db="EMBL/GenBank/DDBJ databases">
        <title>The genome and transcriptome sequence of Clonorchis sinensis provide insights into the carcinogenic liver fluke.</title>
        <authorList>
            <person name="Wang X."/>
            <person name="Huang Y."/>
            <person name="Chen W."/>
            <person name="Liu H."/>
            <person name="Guo L."/>
            <person name="Chen Y."/>
            <person name="Luo F."/>
            <person name="Zhou W."/>
            <person name="Sun J."/>
            <person name="Mao Q."/>
            <person name="Liang P."/>
            <person name="Zhou C."/>
            <person name="Tian Y."/>
            <person name="Men J."/>
            <person name="Lv X."/>
            <person name="Huang L."/>
            <person name="Zhou J."/>
            <person name="Hu Y."/>
            <person name="Li R."/>
            <person name="Zhang F."/>
            <person name="Lei H."/>
            <person name="Li X."/>
            <person name="Hu X."/>
            <person name="Liang C."/>
            <person name="Xu J."/>
            <person name="Wu Z."/>
            <person name="Yu X."/>
        </authorList>
    </citation>
    <scope>NUCLEOTIDE SEQUENCE</scope>
    <source>
        <strain>Henan</strain>
    </source>
</reference>
<feature type="region of interest" description="Disordered" evidence="1">
    <location>
        <begin position="455"/>
        <end position="506"/>
    </location>
</feature>
<dbReference type="AlphaFoldDB" id="G7YDY4"/>
<reference evidence="2" key="1">
    <citation type="journal article" date="2011" name="Genome Biol.">
        <title>The draft genome of the carcinogenic human liver fluke Clonorchis sinensis.</title>
        <authorList>
            <person name="Wang X."/>
            <person name="Chen W."/>
            <person name="Huang Y."/>
            <person name="Sun J."/>
            <person name="Men J."/>
            <person name="Liu H."/>
            <person name="Luo F."/>
            <person name="Guo L."/>
            <person name="Lv X."/>
            <person name="Deng C."/>
            <person name="Zhou C."/>
            <person name="Fan Y."/>
            <person name="Li X."/>
            <person name="Huang L."/>
            <person name="Hu Y."/>
            <person name="Liang C."/>
            <person name="Hu X."/>
            <person name="Xu J."/>
            <person name="Yu X."/>
        </authorList>
    </citation>
    <scope>NUCLEOTIDE SEQUENCE [LARGE SCALE GENOMIC DNA]</scope>
    <source>
        <strain evidence="2">Henan</strain>
    </source>
</reference>
<accession>G7YDY4</accession>
<evidence type="ECO:0000256" key="1">
    <source>
        <dbReference type="SAM" id="MobiDB-lite"/>
    </source>
</evidence>
<evidence type="ECO:0008006" key="4">
    <source>
        <dbReference type="Google" id="ProtNLM"/>
    </source>
</evidence>
<dbReference type="PANTHER" id="PTHR31569">
    <property type="entry name" value="SWIM-TYPE DOMAIN-CONTAINING PROTEIN"/>
    <property type="match status" value="1"/>
</dbReference>
<evidence type="ECO:0000313" key="2">
    <source>
        <dbReference type="EMBL" id="GAA51168.1"/>
    </source>
</evidence>
<gene>
    <name evidence="2" type="ORF">CLF_105670</name>
</gene>
<evidence type="ECO:0000313" key="3">
    <source>
        <dbReference type="Proteomes" id="UP000008909"/>
    </source>
</evidence>
<organism evidence="2 3">
    <name type="scientific">Clonorchis sinensis</name>
    <name type="common">Chinese liver fluke</name>
    <dbReference type="NCBI Taxonomy" id="79923"/>
    <lineage>
        <taxon>Eukaryota</taxon>
        <taxon>Metazoa</taxon>
        <taxon>Spiralia</taxon>
        <taxon>Lophotrochozoa</taxon>
        <taxon>Platyhelminthes</taxon>
        <taxon>Trematoda</taxon>
        <taxon>Digenea</taxon>
        <taxon>Opisthorchiida</taxon>
        <taxon>Opisthorchiata</taxon>
        <taxon>Opisthorchiidae</taxon>
        <taxon>Clonorchis</taxon>
    </lineage>
</organism>
<dbReference type="InterPro" id="IPR052579">
    <property type="entry name" value="Zinc_finger_SWIM"/>
</dbReference>
<dbReference type="EMBL" id="DF143120">
    <property type="protein sequence ID" value="GAA51168.1"/>
    <property type="molecule type" value="Genomic_DNA"/>
</dbReference>
<dbReference type="PANTHER" id="PTHR31569:SF4">
    <property type="entry name" value="SWIM-TYPE DOMAIN-CONTAINING PROTEIN"/>
    <property type="match status" value="1"/>
</dbReference>
<feature type="compositionally biased region" description="Polar residues" evidence="1">
    <location>
        <begin position="457"/>
        <end position="476"/>
    </location>
</feature>
<dbReference type="Proteomes" id="UP000008909">
    <property type="component" value="Unassembled WGS sequence"/>
</dbReference>